<reference evidence="2" key="1">
    <citation type="submission" date="2021-10" db="EMBL/GenBank/DDBJ databases">
        <title>De novo Genome Assembly of Clathrus columnatus (Basidiomycota, Fungi) Using Illumina and Nanopore Sequence Data.</title>
        <authorList>
            <person name="Ogiso-Tanaka E."/>
            <person name="Itagaki H."/>
            <person name="Hosoya T."/>
            <person name="Hosaka K."/>
        </authorList>
    </citation>
    <scope>NUCLEOTIDE SEQUENCE</scope>
    <source>
        <strain evidence="2">MO-923</strain>
    </source>
</reference>
<evidence type="ECO:0008006" key="4">
    <source>
        <dbReference type="Google" id="ProtNLM"/>
    </source>
</evidence>
<dbReference type="InterPro" id="IPR009072">
    <property type="entry name" value="Histone-fold"/>
</dbReference>
<dbReference type="Gene3D" id="1.10.20.10">
    <property type="entry name" value="Histone, subunit A"/>
    <property type="match status" value="1"/>
</dbReference>
<gene>
    <name evidence="2" type="ORF">Clacol_008447</name>
</gene>
<dbReference type="GO" id="GO:0046982">
    <property type="term" value="F:protein heterodimerization activity"/>
    <property type="evidence" value="ECO:0007669"/>
    <property type="project" value="InterPro"/>
</dbReference>
<dbReference type="SUPFAM" id="SSF47113">
    <property type="entry name" value="Histone-fold"/>
    <property type="match status" value="1"/>
</dbReference>
<feature type="region of interest" description="Disordered" evidence="1">
    <location>
        <begin position="1"/>
        <end position="24"/>
    </location>
</feature>
<comment type="caution">
    <text evidence="2">The sequence shown here is derived from an EMBL/GenBank/DDBJ whole genome shotgun (WGS) entry which is preliminary data.</text>
</comment>
<feature type="region of interest" description="Disordered" evidence="1">
    <location>
        <begin position="115"/>
        <end position="181"/>
    </location>
</feature>
<dbReference type="AlphaFoldDB" id="A0AAV5AQM2"/>
<organism evidence="2 3">
    <name type="scientific">Clathrus columnatus</name>
    <dbReference type="NCBI Taxonomy" id="1419009"/>
    <lineage>
        <taxon>Eukaryota</taxon>
        <taxon>Fungi</taxon>
        <taxon>Dikarya</taxon>
        <taxon>Basidiomycota</taxon>
        <taxon>Agaricomycotina</taxon>
        <taxon>Agaricomycetes</taxon>
        <taxon>Phallomycetidae</taxon>
        <taxon>Phallales</taxon>
        <taxon>Clathraceae</taxon>
        <taxon>Clathrus</taxon>
    </lineage>
</organism>
<evidence type="ECO:0000313" key="3">
    <source>
        <dbReference type="Proteomes" id="UP001050691"/>
    </source>
</evidence>
<name>A0AAV5AQM2_9AGAM</name>
<evidence type="ECO:0000313" key="2">
    <source>
        <dbReference type="EMBL" id="GJJ14185.1"/>
    </source>
</evidence>
<dbReference type="EMBL" id="BPWL01000009">
    <property type="protein sequence ID" value="GJJ14185.1"/>
    <property type="molecule type" value="Genomic_DNA"/>
</dbReference>
<feature type="compositionally biased region" description="Basic and acidic residues" evidence="1">
    <location>
        <begin position="115"/>
        <end position="139"/>
    </location>
</feature>
<feature type="compositionally biased region" description="Polar residues" evidence="1">
    <location>
        <begin position="148"/>
        <end position="159"/>
    </location>
</feature>
<dbReference type="Proteomes" id="UP001050691">
    <property type="component" value="Unassembled WGS sequence"/>
</dbReference>
<evidence type="ECO:0000256" key="1">
    <source>
        <dbReference type="SAM" id="MobiDB-lite"/>
    </source>
</evidence>
<sequence>MPPRKDTSIPALSLSQSQQDAGSEGIEDVELPKLLVTQLAQKAIQLQRMVRFIIRFQLHLNLILQSAHEVATSRAHKTISGADVSKALETIDFPDLRGYAEQFQSELEIFRQGMKHEKHEKGKNKPPESKGKNKEKESSSKVPNPSSQQPQTTLGTNIDHSAVSEANRGSSVDVDMHDPEE</sequence>
<proteinExistence type="predicted"/>
<keyword evidence="3" id="KW-1185">Reference proteome</keyword>
<accession>A0AAV5AQM2</accession>
<protein>
    <recommendedName>
        <fullName evidence="4">Chromatin accessibility complex protein 1</fullName>
    </recommendedName>
</protein>